<evidence type="ECO:0000256" key="1">
    <source>
        <dbReference type="SAM" id="SignalP"/>
    </source>
</evidence>
<accession>H6SR29</accession>
<protein>
    <recommendedName>
        <fullName evidence="4">Lipoprotein</fullName>
    </recommendedName>
</protein>
<proteinExistence type="predicted"/>
<dbReference type="HOGENOM" id="CLU_1320091_0_0_5"/>
<evidence type="ECO:0000313" key="2">
    <source>
        <dbReference type="EMBL" id="CCG09751.1"/>
    </source>
</evidence>
<dbReference type="PATRIC" id="fig|1150469.3.peg.3523"/>
<sequence length="208" mass="22163">MMRRRILAGWFVLGALVAGCVPPPEPPASAVATPTAVAPPPPVPAVSPKAVWHPDPLPCQTPSGPVEACLRTAMAAAPPEAQTFAASQGWKGMLTYLGNEGKVVSGTLTTFPLSPTSDVPVLLNGTPSLISVPELWEKHMVPSLAKKYPNGNSTYVAPFLVKAEKTANGGQRFIYEGEVRECKECMAKARPRLRLVFDKTGRLLGPER</sequence>
<feature type="signal peptide" evidence="1">
    <location>
        <begin position="1"/>
        <end position="20"/>
    </location>
</feature>
<keyword evidence="1" id="KW-0732">Signal</keyword>
<reference evidence="2 3" key="1">
    <citation type="submission" date="2012-02" db="EMBL/GenBank/DDBJ databases">
        <title>Shotgun genome sequence of Phaeospirillum photometricum DSM 122.</title>
        <authorList>
            <person name="Duquesne K."/>
            <person name="Sturgis J."/>
        </authorList>
    </citation>
    <scope>NUCLEOTIDE SEQUENCE [LARGE SCALE GENOMIC DNA]</scope>
    <source>
        <strain evidence="3">DSM122</strain>
    </source>
</reference>
<name>H6SR29_PARPM</name>
<keyword evidence="3" id="KW-1185">Reference proteome</keyword>
<dbReference type="STRING" id="1150469.RSPPHO_03125"/>
<evidence type="ECO:0000313" key="3">
    <source>
        <dbReference type="Proteomes" id="UP000033220"/>
    </source>
</evidence>
<gene>
    <name evidence="2" type="ORF">RSPPHO_03125</name>
</gene>
<dbReference type="AlphaFoldDB" id="H6SR29"/>
<dbReference type="EMBL" id="HE663493">
    <property type="protein sequence ID" value="CCG09751.1"/>
    <property type="molecule type" value="Genomic_DNA"/>
</dbReference>
<dbReference type="KEGG" id="rpm:RSPPHO_03125"/>
<dbReference type="RefSeq" id="WP_014416379.1">
    <property type="nucleotide sequence ID" value="NC_017059.1"/>
</dbReference>
<evidence type="ECO:0008006" key="4">
    <source>
        <dbReference type="Google" id="ProtNLM"/>
    </source>
</evidence>
<dbReference type="PROSITE" id="PS51257">
    <property type="entry name" value="PROKAR_LIPOPROTEIN"/>
    <property type="match status" value="1"/>
</dbReference>
<dbReference type="Proteomes" id="UP000033220">
    <property type="component" value="Chromosome DSM 122"/>
</dbReference>
<organism evidence="2 3">
    <name type="scientific">Pararhodospirillum photometricum DSM 122</name>
    <dbReference type="NCBI Taxonomy" id="1150469"/>
    <lineage>
        <taxon>Bacteria</taxon>
        <taxon>Pseudomonadati</taxon>
        <taxon>Pseudomonadota</taxon>
        <taxon>Alphaproteobacteria</taxon>
        <taxon>Rhodospirillales</taxon>
        <taxon>Rhodospirillaceae</taxon>
        <taxon>Pararhodospirillum</taxon>
    </lineage>
</organism>
<feature type="chain" id="PRO_5003607202" description="Lipoprotein" evidence="1">
    <location>
        <begin position="21"/>
        <end position="208"/>
    </location>
</feature>